<gene>
    <name evidence="3" type="ORF">FXN63_15680</name>
</gene>
<feature type="signal peptide" evidence="2">
    <location>
        <begin position="1"/>
        <end position="24"/>
    </location>
</feature>
<protein>
    <submittedName>
        <fullName evidence="3">RcnB family protein</fullName>
    </submittedName>
</protein>
<dbReference type="EMBL" id="CP043046">
    <property type="protein sequence ID" value="QEI07117.1"/>
    <property type="molecule type" value="Genomic_DNA"/>
</dbReference>
<dbReference type="Pfam" id="PF11776">
    <property type="entry name" value="RcnB"/>
    <property type="match status" value="1"/>
</dbReference>
<evidence type="ECO:0000313" key="4">
    <source>
        <dbReference type="Proteomes" id="UP000325161"/>
    </source>
</evidence>
<evidence type="ECO:0000256" key="2">
    <source>
        <dbReference type="SAM" id="SignalP"/>
    </source>
</evidence>
<sequence>MKTKTKAIALALALTFAASTPVFAQGDRRGPPPQVQQQRGHDRFDHDDGHRRNDRDYARSGHYQRGQHLPERYRGRQYVVENWRAHGLKAPPRGHRWVQSGGDYLLVAVATGLITQVLISR</sequence>
<name>A0A5C0B3H3_9BURK</name>
<evidence type="ECO:0000256" key="1">
    <source>
        <dbReference type="SAM" id="MobiDB-lite"/>
    </source>
</evidence>
<feature type="chain" id="PRO_5022677594" evidence="2">
    <location>
        <begin position="25"/>
        <end position="121"/>
    </location>
</feature>
<evidence type="ECO:0000313" key="3">
    <source>
        <dbReference type="EMBL" id="QEI07117.1"/>
    </source>
</evidence>
<dbReference type="RefSeq" id="WP_148816164.1">
    <property type="nucleotide sequence ID" value="NZ_CP043046.1"/>
</dbReference>
<dbReference type="Proteomes" id="UP000325161">
    <property type="component" value="Chromosome"/>
</dbReference>
<reference evidence="3 4" key="1">
    <citation type="submission" date="2019-08" db="EMBL/GenBank/DDBJ databases">
        <title>Amphibian skin-associated Pigmentiphaga: genome sequence and occurrence across geography and hosts.</title>
        <authorList>
            <person name="Bletz M.C."/>
            <person name="Bunk B."/>
            <person name="Sproeer C."/>
            <person name="Biwer P."/>
            <person name="Reiter S."/>
            <person name="Rabemananjara F.C.E."/>
            <person name="Schulz S."/>
            <person name="Overmann J."/>
            <person name="Vences M."/>
        </authorList>
    </citation>
    <scope>NUCLEOTIDE SEQUENCE [LARGE SCALE GENOMIC DNA]</scope>
    <source>
        <strain evidence="3 4">Mada1488</strain>
    </source>
</reference>
<feature type="region of interest" description="Disordered" evidence="1">
    <location>
        <begin position="21"/>
        <end position="71"/>
    </location>
</feature>
<dbReference type="Gene3D" id="3.10.450.160">
    <property type="entry name" value="inner membrane protein cigr"/>
    <property type="match status" value="1"/>
</dbReference>
<feature type="compositionally biased region" description="Basic and acidic residues" evidence="1">
    <location>
        <begin position="39"/>
        <end position="59"/>
    </location>
</feature>
<keyword evidence="2" id="KW-0732">Signal</keyword>
<proteinExistence type="predicted"/>
<dbReference type="InterPro" id="IPR024572">
    <property type="entry name" value="RcnB"/>
</dbReference>
<dbReference type="AlphaFoldDB" id="A0A5C0B3H3"/>
<accession>A0A5C0B3H3</accession>
<dbReference type="OrthoDB" id="6687316at2"/>
<organism evidence="3 4">
    <name type="scientific">Pigmentiphaga aceris</name>
    <dbReference type="NCBI Taxonomy" id="1940612"/>
    <lineage>
        <taxon>Bacteria</taxon>
        <taxon>Pseudomonadati</taxon>
        <taxon>Pseudomonadota</taxon>
        <taxon>Betaproteobacteria</taxon>
        <taxon>Burkholderiales</taxon>
        <taxon>Alcaligenaceae</taxon>
        <taxon>Pigmentiphaga</taxon>
    </lineage>
</organism>
<keyword evidence="4" id="KW-1185">Reference proteome</keyword>
<dbReference type="KEGG" id="pacr:FXN63_15680"/>